<dbReference type="AlphaFoldDB" id="A0A8H6IFI2"/>
<dbReference type="InterPro" id="IPR036047">
    <property type="entry name" value="F-box-like_dom_sf"/>
</dbReference>
<feature type="domain" description="F-box" evidence="1">
    <location>
        <begin position="4"/>
        <end position="50"/>
    </location>
</feature>
<dbReference type="Proteomes" id="UP000521943">
    <property type="component" value="Unassembled WGS sequence"/>
</dbReference>
<protein>
    <recommendedName>
        <fullName evidence="1">F-box domain-containing protein</fullName>
    </recommendedName>
</protein>
<accession>A0A8H6IFI2</accession>
<dbReference type="SUPFAM" id="SSF81383">
    <property type="entry name" value="F-box domain"/>
    <property type="match status" value="1"/>
</dbReference>
<evidence type="ECO:0000313" key="3">
    <source>
        <dbReference type="Proteomes" id="UP000521943"/>
    </source>
</evidence>
<evidence type="ECO:0000313" key="2">
    <source>
        <dbReference type="EMBL" id="KAF6764591.1"/>
    </source>
</evidence>
<dbReference type="InterPro" id="IPR001810">
    <property type="entry name" value="F-box_dom"/>
</dbReference>
<dbReference type="Gene3D" id="1.20.1280.50">
    <property type="match status" value="1"/>
</dbReference>
<evidence type="ECO:0000259" key="1">
    <source>
        <dbReference type="PROSITE" id="PS50181"/>
    </source>
</evidence>
<dbReference type="EMBL" id="JACGCI010000004">
    <property type="protein sequence ID" value="KAF6764591.1"/>
    <property type="molecule type" value="Genomic_DNA"/>
</dbReference>
<organism evidence="2 3">
    <name type="scientific">Ephemerocybe angulata</name>
    <dbReference type="NCBI Taxonomy" id="980116"/>
    <lineage>
        <taxon>Eukaryota</taxon>
        <taxon>Fungi</taxon>
        <taxon>Dikarya</taxon>
        <taxon>Basidiomycota</taxon>
        <taxon>Agaricomycotina</taxon>
        <taxon>Agaricomycetes</taxon>
        <taxon>Agaricomycetidae</taxon>
        <taxon>Agaricales</taxon>
        <taxon>Agaricineae</taxon>
        <taxon>Psathyrellaceae</taxon>
        <taxon>Ephemerocybe</taxon>
    </lineage>
</organism>
<comment type="caution">
    <text evidence="2">The sequence shown here is derived from an EMBL/GenBank/DDBJ whole genome shotgun (WGS) entry which is preliminary data.</text>
</comment>
<sequence>MSQLEHIEDVPAEIWIKILIETEPFDVLSVGQTCRYLRDITRRKDLWRGLVDTISSALLWDRICSVVGCNTEERRSTQQSQLVAGGRFVVMIHASVTSAEAPATNGTPSLTMELVDLGHER</sequence>
<gene>
    <name evidence="2" type="ORF">DFP72DRAFT_840626</name>
</gene>
<dbReference type="PROSITE" id="PS50181">
    <property type="entry name" value="FBOX"/>
    <property type="match status" value="1"/>
</dbReference>
<proteinExistence type="predicted"/>
<name>A0A8H6IFI2_9AGAR</name>
<keyword evidence="3" id="KW-1185">Reference proteome</keyword>
<dbReference type="OrthoDB" id="3034290at2759"/>
<dbReference type="Pfam" id="PF12937">
    <property type="entry name" value="F-box-like"/>
    <property type="match status" value="1"/>
</dbReference>
<reference evidence="2 3" key="1">
    <citation type="submission" date="2020-07" db="EMBL/GenBank/DDBJ databases">
        <title>Comparative genomics of pyrophilous fungi reveals a link between fire events and developmental genes.</title>
        <authorList>
            <consortium name="DOE Joint Genome Institute"/>
            <person name="Steindorff A.S."/>
            <person name="Carver A."/>
            <person name="Calhoun S."/>
            <person name="Stillman K."/>
            <person name="Liu H."/>
            <person name="Lipzen A."/>
            <person name="Pangilinan J."/>
            <person name="Labutti K."/>
            <person name="Bruns T.D."/>
            <person name="Grigoriev I.V."/>
        </authorList>
    </citation>
    <scope>NUCLEOTIDE SEQUENCE [LARGE SCALE GENOMIC DNA]</scope>
    <source>
        <strain evidence="2 3">CBS 144469</strain>
    </source>
</reference>